<dbReference type="UniPathway" id="UPA00148"/>
<keyword evidence="5" id="KW-0949">S-adenosyl-L-methionine</keyword>
<dbReference type="SUPFAM" id="SSF53790">
    <property type="entry name" value="Tetrapyrrole methylase"/>
    <property type="match status" value="1"/>
</dbReference>
<gene>
    <name evidence="8" type="primary">cbiE</name>
    <name evidence="7" type="ORF">SBX37_20200</name>
    <name evidence="8" type="ORF">VIM7927_03933</name>
</gene>
<dbReference type="NCBIfam" id="NF004456">
    <property type="entry name" value="PRK05787.1-4"/>
    <property type="match status" value="1"/>
</dbReference>
<evidence type="ECO:0000256" key="4">
    <source>
        <dbReference type="ARBA" id="ARBA00022679"/>
    </source>
</evidence>
<dbReference type="AlphaFoldDB" id="A0A1Y6J0J3"/>
<comment type="pathway">
    <text evidence="1">Cofactor biosynthesis; adenosylcobalamin biosynthesis.</text>
</comment>
<dbReference type="CDD" id="cd11644">
    <property type="entry name" value="Precorrin-6Y-MT"/>
    <property type="match status" value="1"/>
</dbReference>
<dbReference type="EMBL" id="FXXI01000011">
    <property type="protein sequence ID" value="SMS02600.1"/>
    <property type="molecule type" value="Genomic_DNA"/>
</dbReference>
<protein>
    <submittedName>
        <fullName evidence="7">Cobalt-precorrin-7 (C(5))-methyltransferase</fullName>
        <ecNumber evidence="7">2.1.1.289</ecNumber>
    </submittedName>
    <submittedName>
        <fullName evidence="8">Putative cobalt-precorrin-6Y C(5)-methyltransferase</fullName>
        <ecNumber evidence="8">2.1.1.-</ecNumber>
    </submittedName>
</protein>
<evidence type="ECO:0000313" key="7">
    <source>
        <dbReference type="EMBL" id="MDW6005191.1"/>
    </source>
</evidence>
<evidence type="ECO:0000259" key="6">
    <source>
        <dbReference type="Pfam" id="PF00590"/>
    </source>
</evidence>
<evidence type="ECO:0000256" key="1">
    <source>
        <dbReference type="ARBA" id="ARBA00004953"/>
    </source>
</evidence>
<dbReference type="Proteomes" id="UP000196125">
    <property type="component" value="Unassembled WGS sequence"/>
</dbReference>
<keyword evidence="4 8" id="KW-0808">Transferase</keyword>
<name>A0A1Y6J0J3_9VIBR</name>
<organism evidence="8 9">
    <name type="scientific">Vibrio mangrovi</name>
    <dbReference type="NCBI Taxonomy" id="474394"/>
    <lineage>
        <taxon>Bacteria</taxon>
        <taxon>Pseudomonadati</taxon>
        <taxon>Pseudomonadota</taxon>
        <taxon>Gammaproteobacteria</taxon>
        <taxon>Vibrionales</taxon>
        <taxon>Vibrionaceae</taxon>
        <taxon>Vibrio</taxon>
    </lineage>
</organism>
<evidence type="ECO:0000313" key="10">
    <source>
        <dbReference type="Proteomes" id="UP001283366"/>
    </source>
</evidence>
<proteinExistence type="predicted"/>
<dbReference type="PANTHER" id="PTHR43182:SF1">
    <property type="entry name" value="COBALT-PRECORRIN-7 C(5)-METHYLTRANSFERASE"/>
    <property type="match status" value="1"/>
</dbReference>
<dbReference type="GO" id="GO:0008276">
    <property type="term" value="F:protein methyltransferase activity"/>
    <property type="evidence" value="ECO:0007669"/>
    <property type="project" value="InterPro"/>
</dbReference>
<dbReference type="Proteomes" id="UP001283366">
    <property type="component" value="Unassembled WGS sequence"/>
</dbReference>
<dbReference type="Gene3D" id="3.40.1010.10">
    <property type="entry name" value="Cobalt-precorrin-4 Transmethylase, Domain 1"/>
    <property type="match status" value="1"/>
</dbReference>
<dbReference type="NCBIfam" id="TIGR02467">
    <property type="entry name" value="CbiE"/>
    <property type="match status" value="1"/>
</dbReference>
<dbReference type="EC" id="2.1.1.-" evidence="8"/>
<dbReference type="RefSeq" id="WP_087482606.1">
    <property type="nucleotide sequence ID" value="NZ_AP024884.1"/>
</dbReference>
<feature type="domain" description="Tetrapyrrole methylase" evidence="6">
    <location>
        <begin position="1"/>
        <end position="180"/>
    </location>
</feature>
<sequence length="206" mass="23413">MIYVVGTGPGKDDMMTIAARQLIDKAEILVGWPRLLSLFPDFQGERVEMPGNIDQTMQYLARCLSRDVVVLASGDPMLFGIGKRICQHFQPHERQVVPGISSIQMLFSEVGLDMNNLYISSSHGKLPDFDFLFAHDKVALVTDKHLGPFEIAQQARLRQLERTFIIGENLGYSEQRIWMLQADQVQRSYDMNVVVVLNERGSDERQ</sequence>
<dbReference type="OrthoDB" id="9787825at2"/>
<evidence type="ECO:0000256" key="2">
    <source>
        <dbReference type="ARBA" id="ARBA00022573"/>
    </source>
</evidence>
<reference evidence="7 10" key="2">
    <citation type="submission" date="2023-11" db="EMBL/GenBank/DDBJ databases">
        <title>Plant-associative lifestyle of Vibrio porteresiae and its evolutionary dynamics.</title>
        <authorList>
            <person name="Rameshkumar N."/>
            <person name="Kirti K."/>
        </authorList>
    </citation>
    <scope>NUCLEOTIDE SEQUENCE [LARGE SCALE GENOMIC DNA]</scope>
    <source>
        <strain evidence="7 10">MSSRF38</strain>
    </source>
</reference>
<keyword evidence="3 8" id="KW-0489">Methyltransferase</keyword>
<dbReference type="InterPro" id="IPR035996">
    <property type="entry name" value="4pyrrol_Methylase_sf"/>
</dbReference>
<dbReference type="GO" id="GO:0009236">
    <property type="term" value="P:cobalamin biosynthetic process"/>
    <property type="evidence" value="ECO:0007669"/>
    <property type="project" value="UniProtKB-UniPathway"/>
</dbReference>
<dbReference type="InterPro" id="IPR014777">
    <property type="entry name" value="4pyrrole_Mease_sub1"/>
</dbReference>
<dbReference type="InterPro" id="IPR012818">
    <property type="entry name" value="CbiE"/>
</dbReference>
<dbReference type="Gene3D" id="3.30.950.10">
    <property type="entry name" value="Methyltransferase, Cobalt-precorrin-4 Transmethylase, Domain 2"/>
    <property type="match status" value="1"/>
</dbReference>
<evidence type="ECO:0000256" key="5">
    <source>
        <dbReference type="ARBA" id="ARBA00022691"/>
    </source>
</evidence>
<dbReference type="PANTHER" id="PTHR43182">
    <property type="entry name" value="COBALT-PRECORRIN-6B C(15)-METHYLTRANSFERASE (DECARBOXYLATING)"/>
    <property type="match status" value="1"/>
</dbReference>
<dbReference type="InterPro" id="IPR050714">
    <property type="entry name" value="Cobalamin_biosynth_MTase"/>
</dbReference>
<dbReference type="EC" id="2.1.1.289" evidence="7"/>
<evidence type="ECO:0000313" key="9">
    <source>
        <dbReference type="Proteomes" id="UP000196125"/>
    </source>
</evidence>
<dbReference type="GO" id="GO:0032259">
    <property type="term" value="P:methylation"/>
    <property type="evidence" value="ECO:0007669"/>
    <property type="project" value="UniProtKB-KW"/>
</dbReference>
<accession>A0A1Y6J0J3</accession>
<reference evidence="8 9" key="1">
    <citation type="submission" date="2017-05" db="EMBL/GenBank/DDBJ databases">
        <authorList>
            <person name="Song R."/>
            <person name="Chenine A.L."/>
            <person name="Ruprecht R.M."/>
        </authorList>
    </citation>
    <scope>NUCLEOTIDE SEQUENCE [LARGE SCALE GENOMIC DNA]</scope>
    <source>
        <strain evidence="8 9">CECT 7927</strain>
    </source>
</reference>
<evidence type="ECO:0000256" key="3">
    <source>
        <dbReference type="ARBA" id="ARBA00022603"/>
    </source>
</evidence>
<dbReference type="Pfam" id="PF00590">
    <property type="entry name" value="TP_methylase"/>
    <property type="match status" value="1"/>
</dbReference>
<evidence type="ECO:0000313" key="8">
    <source>
        <dbReference type="EMBL" id="SMS02600.1"/>
    </source>
</evidence>
<keyword evidence="10" id="KW-1185">Reference proteome</keyword>
<dbReference type="InterPro" id="IPR000878">
    <property type="entry name" value="4pyrrol_Mease"/>
</dbReference>
<dbReference type="EMBL" id="JAWRCO010000002">
    <property type="protein sequence ID" value="MDW6005191.1"/>
    <property type="molecule type" value="Genomic_DNA"/>
</dbReference>
<dbReference type="InterPro" id="IPR014776">
    <property type="entry name" value="4pyrrole_Mease_sub2"/>
</dbReference>
<keyword evidence="2" id="KW-0169">Cobalamin biosynthesis</keyword>